<evidence type="ECO:0000259" key="13">
    <source>
        <dbReference type="Pfam" id="PF08541"/>
    </source>
</evidence>
<gene>
    <name evidence="12" type="primary">fabH</name>
    <name evidence="15" type="ORF">DS837_04090</name>
</gene>
<dbReference type="InterPro" id="IPR013751">
    <property type="entry name" value="ACP_syn_III_N"/>
</dbReference>
<dbReference type="GO" id="GO:0004315">
    <property type="term" value="F:3-oxoacyl-[acyl-carrier-protein] synthase activity"/>
    <property type="evidence" value="ECO:0007669"/>
    <property type="project" value="InterPro"/>
</dbReference>
<dbReference type="HAMAP" id="MF_01815">
    <property type="entry name" value="FabH"/>
    <property type="match status" value="1"/>
</dbReference>
<feature type="active site" evidence="12">
    <location>
        <position position="250"/>
    </location>
</feature>
<protein>
    <recommendedName>
        <fullName evidence="3 12">Beta-ketoacyl-[acyl-carrier-protein] synthase III</fullName>
        <shortName evidence="12">Beta-ketoacyl-ACP synthase III</shortName>
        <shortName evidence="12">KAS III</shortName>
        <ecNumber evidence="3 12">2.3.1.180</ecNumber>
    </recommendedName>
    <alternativeName>
        <fullName evidence="12">3-oxoacyl-[acyl-carrier-protein] synthase 3</fullName>
    </alternativeName>
    <alternativeName>
        <fullName evidence="12">3-oxoacyl-[acyl-carrier-protein] synthase III</fullName>
    </alternativeName>
</protein>
<dbReference type="FunFam" id="3.40.47.10:FF:000004">
    <property type="entry name" value="3-oxoacyl-[acyl-carrier-protein] synthase 3"/>
    <property type="match status" value="1"/>
</dbReference>
<dbReference type="GO" id="GO:0033818">
    <property type="term" value="F:beta-ketoacyl-acyl-carrier-protein synthase III activity"/>
    <property type="evidence" value="ECO:0007669"/>
    <property type="project" value="UniProtKB-UniRule"/>
</dbReference>
<dbReference type="CDD" id="cd00830">
    <property type="entry name" value="KAS_III"/>
    <property type="match status" value="1"/>
</dbReference>
<comment type="function">
    <text evidence="12">Catalyzes the condensation reaction of fatty acid synthesis by the addition to an acyl acceptor of two carbons from malonyl-ACP. Catalyzes the first condensation reaction which initiates fatty acid synthesis and may therefore play a role in governing the total rate of fatty acid production. Possesses both acetoacetyl-ACP synthase and acetyl transacylase activities. Its substrate specificity determines the biosynthesis of branched-chain and/or straight-chain of fatty acids.</text>
</comment>
<comment type="similarity">
    <text evidence="2 12">Belongs to the thiolase-like superfamily. FabH family.</text>
</comment>
<name>A0A6L3B7C5_AZOBR</name>
<evidence type="ECO:0000256" key="12">
    <source>
        <dbReference type="HAMAP-Rule" id="MF_01815"/>
    </source>
</evidence>
<keyword evidence="7 12" id="KW-0443">Lipid metabolism</keyword>
<dbReference type="NCBIfam" id="NF006829">
    <property type="entry name" value="PRK09352.1"/>
    <property type="match status" value="1"/>
</dbReference>
<reference evidence="15 16" key="1">
    <citation type="submission" date="2018-07" db="EMBL/GenBank/DDBJ databases">
        <title>Genome sequence of Roseomonas fauriae ATCC 49958.</title>
        <authorList>
            <person name="Sant'Anna F.H."/>
            <person name="Baldani J.I."/>
            <person name="Zilli J.E."/>
            <person name="Reis V.M."/>
            <person name="Hartmann A."/>
            <person name="Cruz L."/>
            <person name="de Souza E.M."/>
            <person name="de Oliveira Pedrosa F."/>
            <person name="Passaglia L.M.P."/>
        </authorList>
    </citation>
    <scope>NUCLEOTIDE SEQUENCE [LARGE SCALE GENOMIC DNA]</scope>
    <source>
        <strain evidence="15 16">ATCC 49958</strain>
    </source>
</reference>
<comment type="catalytic activity">
    <reaction evidence="11">
        <text>malonyl-[ACP] + acetyl-CoA + H(+) = 3-oxobutanoyl-[ACP] + CO2 + CoA</text>
        <dbReference type="Rhea" id="RHEA:12080"/>
        <dbReference type="Rhea" id="RHEA-COMP:9623"/>
        <dbReference type="Rhea" id="RHEA-COMP:9625"/>
        <dbReference type="ChEBI" id="CHEBI:15378"/>
        <dbReference type="ChEBI" id="CHEBI:16526"/>
        <dbReference type="ChEBI" id="CHEBI:57287"/>
        <dbReference type="ChEBI" id="CHEBI:57288"/>
        <dbReference type="ChEBI" id="CHEBI:78449"/>
        <dbReference type="ChEBI" id="CHEBI:78450"/>
        <dbReference type="EC" id="2.3.1.180"/>
    </reaction>
    <physiologicalReaction direction="left-to-right" evidence="11">
        <dbReference type="Rhea" id="RHEA:12081"/>
    </physiologicalReaction>
</comment>
<dbReference type="RefSeq" id="WP_149163536.1">
    <property type="nucleotide sequence ID" value="NZ_QOKV01000001.1"/>
</dbReference>
<evidence type="ECO:0000256" key="11">
    <source>
        <dbReference type="ARBA" id="ARBA00051096"/>
    </source>
</evidence>
<comment type="caution">
    <text evidence="15">The sequence shown here is derived from an EMBL/GenBank/DDBJ whole genome shotgun (WGS) entry which is preliminary data.</text>
</comment>
<feature type="domain" description="Beta-ketoacyl-[acyl-carrier-protein] synthase III N-terminal" evidence="14">
    <location>
        <begin position="107"/>
        <end position="190"/>
    </location>
</feature>
<keyword evidence="8 12" id="KW-0275">Fatty acid biosynthesis</keyword>
<comment type="domain">
    <text evidence="12">The last Arg residue of the ACP-binding site is essential for the weak association between ACP/AcpP and FabH.</text>
</comment>
<dbReference type="Gene3D" id="3.40.47.10">
    <property type="match status" value="1"/>
</dbReference>
<keyword evidence="10 12" id="KW-0012">Acyltransferase</keyword>
<dbReference type="InterPro" id="IPR016039">
    <property type="entry name" value="Thiolase-like"/>
</dbReference>
<dbReference type="NCBIfam" id="TIGR00747">
    <property type="entry name" value="fabH"/>
    <property type="match status" value="1"/>
</dbReference>
<dbReference type="PANTHER" id="PTHR43091">
    <property type="entry name" value="3-OXOACYL-[ACYL-CARRIER-PROTEIN] SYNTHASE"/>
    <property type="match status" value="1"/>
</dbReference>
<dbReference type="InterPro" id="IPR004655">
    <property type="entry name" value="FabH"/>
</dbReference>
<dbReference type="SUPFAM" id="SSF53901">
    <property type="entry name" value="Thiolase-like"/>
    <property type="match status" value="1"/>
</dbReference>
<feature type="active site" evidence="12">
    <location>
        <position position="280"/>
    </location>
</feature>
<evidence type="ECO:0000256" key="8">
    <source>
        <dbReference type="ARBA" id="ARBA00023160"/>
    </source>
</evidence>
<dbReference type="Pfam" id="PF08541">
    <property type="entry name" value="ACP_syn_III_C"/>
    <property type="match status" value="1"/>
</dbReference>
<comment type="subcellular location">
    <subcellularLocation>
        <location evidence="12">Cytoplasm</location>
    </subcellularLocation>
</comment>
<evidence type="ECO:0000256" key="7">
    <source>
        <dbReference type="ARBA" id="ARBA00023098"/>
    </source>
</evidence>
<evidence type="ECO:0000256" key="6">
    <source>
        <dbReference type="ARBA" id="ARBA00022832"/>
    </source>
</evidence>
<feature type="domain" description="Beta-ketoacyl-[acyl-carrier-protein] synthase III C-terminal" evidence="13">
    <location>
        <begin position="234"/>
        <end position="323"/>
    </location>
</feature>
<evidence type="ECO:0000256" key="4">
    <source>
        <dbReference type="ARBA" id="ARBA00022516"/>
    </source>
</evidence>
<evidence type="ECO:0000256" key="10">
    <source>
        <dbReference type="ARBA" id="ARBA00023315"/>
    </source>
</evidence>
<feature type="region of interest" description="ACP-binding" evidence="12">
    <location>
        <begin position="251"/>
        <end position="255"/>
    </location>
</feature>
<dbReference type="EMBL" id="QOKV01000001">
    <property type="protein sequence ID" value="KAA0688899.1"/>
    <property type="molecule type" value="Genomic_DNA"/>
</dbReference>
<dbReference type="EC" id="2.3.1.180" evidence="3 12"/>
<evidence type="ECO:0000256" key="3">
    <source>
        <dbReference type="ARBA" id="ARBA00012333"/>
    </source>
</evidence>
<evidence type="ECO:0000256" key="1">
    <source>
        <dbReference type="ARBA" id="ARBA00005194"/>
    </source>
</evidence>
<evidence type="ECO:0000256" key="9">
    <source>
        <dbReference type="ARBA" id="ARBA00023268"/>
    </source>
</evidence>
<feature type="active site" evidence="12">
    <location>
        <position position="113"/>
    </location>
</feature>
<evidence type="ECO:0000259" key="14">
    <source>
        <dbReference type="Pfam" id="PF08545"/>
    </source>
</evidence>
<dbReference type="InterPro" id="IPR013747">
    <property type="entry name" value="ACP_syn_III_C"/>
</dbReference>
<comment type="subunit">
    <text evidence="12">Homodimer.</text>
</comment>
<evidence type="ECO:0000256" key="2">
    <source>
        <dbReference type="ARBA" id="ARBA00008642"/>
    </source>
</evidence>
<evidence type="ECO:0000256" key="5">
    <source>
        <dbReference type="ARBA" id="ARBA00022679"/>
    </source>
</evidence>
<evidence type="ECO:0000313" key="15">
    <source>
        <dbReference type="EMBL" id="KAA0688899.1"/>
    </source>
</evidence>
<keyword evidence="12" id="KW-0963">Cytoplasm</keyword>
<keyword evidence="5 12" id="KW-0808">Transferase</keyword>
<proteinExistence type="inferred from homology"/>
<accession>A0A6L3B7C5</accession>
<keyword evidence="6 12" id="KW-0276">Fatty acid metabolism</keyword>
<dbReference type="GO" id="GO:0005737">
    <property type="term" value="C:cytoplasm"/>
    <property type="evidence" value="ECO:0007669"/>
    <property type="project" value="UniProtKB-SubCell"/>
</dbReference>
<keyword evidence="4 12" id="KW-0444">Lipid biosynthesis</keyword>
<dbReference type="GO" id="GO:0006633">
    <property type="term" value="P:fatty acid biosynthetic process"/>
    <property type="evidence" value="ECO:0007669"/>
    <property type="project" value="UniProtKB-UniRule"/>
</dbReference>
<sequence>MVKRSRILGCGSYLPANVVTNRDLEARVDTSDEWIVQRTGIRSRHIAADGELTSDLAIAAATRALEHAGVDAASIDCIVLATTTPDNTFPATATKVQAALGTKGFALDIQAVCAGFVYAMSIADNFIRIGQANRALVIGAETFSRLLDWKDRTTCVLFGDGAGAVVMDGYDAAGTSADRGVLSTHLHSDGAQYGLLYVDGGPSTTGTAGHVRMNGQDVFRHAVSKLSSVVEEALAANGLEPSAVDWLVPHQANQRIIDGIARKLKLPTDKVVLTVDRHGNTSAASIPLALCEAVHDGRVKRGDLILMEAIGGGLTWGAAMVRW</sequence>
<dbReference type="UniPathway" id="UPA00094"/>
<dbReference type="AlphaFoldDB" id="A0A6L3B7C5"/>
<dbReference type="PANTHER" id="PTHR43091:SF1">
    <property type="entry name" value="BETA-KETOACYL-[ACYL-CARRIER-PROTEIN] SYNTHASE III, CHLOROPLASTIC"/>
    <property type="match status" value="1"/>
</dbReference>
<evidence type="ECO:0000313" key="16">
    <source>
        <dbReference type="Proteomes" id="UP000476837"/>
    </source>
</evidence>
<dbReference type="Proteomes" id="UP000476837">
    <property type="component" value="Unassembled WGS sequence"/>
</dbReference>
<dbReference type="Pfam" id="PF08545">
    <property type="entry name" value="ACP_syn_III"/>
    <property type="match status" value="1"/>
</dbReference>
<comment type="pathway">
    <text evidence="1 12">Lipid metabolism; fatty acid biosynthesis.</text>
</comment>
<organism evidence="15 16">
    <name type="scientific">Azospirillum brasilense</name>
    <dbReference type="NCBI Taxonomy" id="192"/>
    <lineage>
        <taxon>Bacteria</taxon>
        <taxon>Pseudomonadati</taxon>
        <taxon>Pseudomonadota</taxon>
        <taxon>Alphaproteobacteria</taxon>
        <taxon>Rhodospirillales</taxon>
        <taxon>Azospirillaceae</taxon>
        <taxon>Azospirillum</taxon>
    </lineage>
</organism>
<keyword evidence="9 12" id="KW-0511">Multifunctional enzyme</keyword>